<dbReference type="EMBL" id="JBHSDP010000015">
    <property type="protein sequence ID" value="MFC4328998.1"/>
    <property type="molecule type" value="Genomic_DNA"/>
</dbReference>
<proteinExistence type="predicted"/>
<feature type="region of interest" description="Disordered" evidence="1">
    <location>
        <begin position="106"/>
        <end position="148"/>
    </location>
</feature>
<feature type="compositionally biased region" description="Gly residues" evidence="1">
    <location>
        <begin position="106"/>
        <end position="133"/>
    </location>
</feature>
<accession>A0ABV8TEP3</accession>
<evidence type="ECO:0008006" key="4">
    <source>
        <dbReference type="Google" id="ProtNLM"/>
    </source>
</evidence>
<reference evidence="3" key="1">
    <citation type="journal article" date="2019" name="Int. J. Syst. Evol. Microbiol.">
        <title>The Global Catalogue of Microorganisms (GCM) 10K type strain sequencing project: providing services to taxonomists for standard genome sequencing and annotation.</title>
        <authorList>
            <consortium name="The Broad Institute Genomics Platform"/>
            <consortium name="The Broad Institute Genome Sequencing Center for Infectious Disease"/>
            <person name="Wu L."/>
            <person name="Ma J."/>
        </authorList>
    </citation>
    <scope>NUCLEOTIDE SEQUENCE [LARGE SCALE GENOMIC DNA]</scope>
    <source>
        <strain evidence="3">PCU 347</strain>
    </source>
</reference>
<evidence type="ECO:0000256" key="1">
    <source>
        <dbReference type="SAM" id="MobiDB-lite"/>
    </source>
</evidence>
<protein>
    <recommendedName>
        <fullName evidence="4">Secreted protein</fullName>
    </recommendedName>
</protein>
<gene>
    <name evidence="2" type="ORF">ACFPC0_14455</name>
</gene>
<dbReference type="RefSeq" id="WP_381739377.1">
    <property type="nucleotide sequence ID" value="NZ_JBHSDP010000015.1"/>
</dbReference>
<organism evidence="2 3">
    <name type="scientific">Streptomyces andamanensis</name>
    <dbReference type="NCBI Taxonomy" id="1565035"/>
    <lineage>
        <taxon>Bacteria</taxon>
        <taxon>Bacillati</taxon>
        <taxon>Actinomycetota</taxon>
        <taxon>Actinomycetes</taxon>
        <taxon>Kitasatosporales</taxon>
        <taxon>Streptomycetaceae</taxon>
        <taxon>Streptomyces</taxon>
    </lineage>
</organism>
<name>A0ABV8TEP3_9ACTN</name>
<sequence length="148" mass="14427">MGATAGQVLRWGAALALGAVWWWAVLRLVLTDGAGVLEAAVAAGGWGLSVLPLHCVGAPSASPCPDRADGGERFEGERFGGERFAAPQDLGGSSWAEAGGWPYGHGGGALSSGGGWPTSGEGGGPAAGTGAGPGLERPEDGSGCCPAE</sequence>
<comment type="caution">
    <text evidence="2">The sequence shown here is derived from an EMBL/GenBank/DDBJ whole genome shotgun (WGS) entry which is preliminary data.</text>
</comment>
<dbReference type="Proteomes" id="UP001595824">
    <property type="component" value="Unassembled WGS sequence"/>
</dbReference>
<keyword evidence="3" id="KW-1185">Reference proteome</keyword>
<evidence type="ECO:0000313" key="3">
    <source>
        <dbReference type="Proteomes" id="UP001595824"/>
    </source>
</evidence>
<evidence type="ECO:0000313" key="2">
    <source>
        <dbReference type="EMBL" id="MFC4328998.1"/>
    </source>
</evidence>